<gene>
    <name evidence="2" type="ORF">H0485_02200</name>
</gene>
<comment type="caution">
    <text evidence="2">The sequence shown here is derived from an EMBL/GenBank/DDBJ whole genome shotgun (WGS) entry which is preliminary data.</text>
</comment>
<keyword evidence="1" id="KW-0732">Signal</keyword>
<keyword evidence="3" id="KW-1185">Reference proteome</keyword>
<proteinExistence type="predicted"/>
<evidence type="ECO:0008006" key="4">
    <source>
        <dbReference type="Google" id="ProtNLM"/>
    </source>
</evidence>
<dbReference type="RefSeq" id="WP_226933725.1">
    <property type="nucleotide sequence ID" value="NZ_JACDXX010000002.1"/>
</dbReference>
<feature type="signal peptide" evidence="1">
    <location>
        <begin position="1"/>
        <end position="23"/>
    </location>
</feature>
<evidence type="ECO:0000313" key="3">
    <source>
        <dbReference type="Proteomes" id="UP001198571"/>
    </source>
</evidence>
<protein>
    <recommendedName>
        <fullName evidence="4">DUF2125 domain-containing protein</fullName>
    </recommendedName>
</protein>
<name>A0ABS8CHH0_9RHOB</name>
<reference evidence="2 3" key="1">
    <citation type="submission" date="2020-07" db="EMBL/GenBank/DDBJ databases">
        <title>Pseudogemmobacter sp. nov., isolated from poultry manure in Taiwan.</title>
        <authorList>
            <person name="Lin S.-Y."/>
            <person name="Tang Y.-S."/>
            <person name="Young C.-C."/>
        </authorList>
    </citation>
    <scope>NUCLEOTIDE SEQUENCE [LARGE SCALE GENOMIC DNA]</scope>
    <source>
        <strain evidence="2 3">CC-YST710</strain>
    </source>
</reference>
<accession>A0ABS8CHH0</accession>
<evidence type="ECO:0000313" key="2">
    <source>
        <dbReference type="EMBL" id="MCB5408820.1"/>
    </source>
</evidence>
<feature type="chain" id="PRO_5046033378" description="DUF2125 domain-containing protein" evidence="1">
    <location>
        <begin position="24"/>
        <end position="504"/>
    </location>
</feature>
<evidence type="ECO:0000256" key="1">
    <source>
        <dbReference type="SAM" id="SignalP"/>
    </source>
</evidence>
<dbReference type="EMBL" id="JACDXX010000002">
    <property type="protein sequence ID" value="MCB5408820.1"/>
    <property type="molecule type" value="Genomic_DNA"/>
</dbReference>
<sequence length="504" mass="52997">MKHWTLSASTAVILLFQAGAAFSITPEEVWESWKAQTVGTGVTLTVESEDRNGSSVEIKGLRSTFADGSGGQLITEVDSLVLSDRGDGTVEVKTSETWPLYWVEPGEPADKPKVEMKISQPGAVVIASGTAEATKYDFTLPKLQLELVRSLDAQGQPETVQLSATVADLAGDYLVSARPDGGFGLESTIRSGAIALRGSGTENDERFNVVFDLAGISGKSSGVFIDPALMSDMAQAIAAGFEVASTSEAGAMSFAVELEKAGEISTLSGKMEAGRFHTNINKERLDYGLSLLAGEFAGTLPETGIASGDVSFSEIAFGFDLPVGVSETASDFAALVRLAELKFSDEIWQSFDPAGQLGRDPITAVLDLTGKGAWLTDIFAGQSLDDLTETPELPMRLEALNLAQLLLKLTGAEVKANGALTFDNSDTVTFGGIPAPSGTITVNLSGISALLDKLVAFGVIDASDLTGVRMGLAMFTRPGAGPDQLISEIEFRNKGLFVNGQQIM</sequence>
<organism evidence="2 3">
    <name type="scientific">Pseudogemmobacter faecipullorum</name>
    <dbReference type="NCBI Taxonomy" id="2755041"/>
    <lineage>
        <taxon>Bacteria</taxon>
        <taxon>Pseudomonadati</taxon>
        <taxon>Pseudomonadota</taxon>
        <taxon>Alphaproteobacteria</taxon>
        <taxon>Rhodobacterales</taxon>
        <taxon>Paracoccaceae</taxon>
        <taxon>Pseudogemmobacter</taxon>
    </lineage>
</organism>
<dbReference type="Proteomes" id="UP001198571">
    <property type="component" value="Unassembled WGS sequence"/>
</dbReference>